<comment type="caution">
    <text evidence="1">The sequence shown here is derived from an EMBL/GenBank/DDBJ whole genome shotgun (WGS) entry which is preliminary data.</text>
</comment>
<dbReference type="AlphaFoldDB" id="A0A8H6N9J7"/>
<proteinExistence type="predicted"/>
<evidence type="ECO:0000313" key="1">
    <source>
        <dbReference type="EMBL" id="KAF6825392.1"/>
    </source>
</evidence>
<gene>
    <name evidence="1" type="ORF">CMUS01_09851</name>
</gene>
<dbReference type="EMBL" id="WIGM01000432">
    <property type="protein sequence ID" value="KAF6825392.1"/>
    <property type="molecule type" value="Genomic_DNA"/>
</dbReference>
<evidence type="ECO:0000313" key="2">
    <source>
        <dbReference type="Proteomes" id="UP000639643"/>
    </source>
</evidence>
<reference evidence="1" key="1">
    <citation type="journal article" date="2020" name="Phytopathology">
        <title>Genome Sequence Resources of Colletotrichum truncatum, C. plurivorum, C. musicola, and C. sojae: Four Species Pathogenic to Soybean (Glycine max).</title>
        <authorList>
            <person name="Rogerio F."/>
            <person name="Boufleur T.R."/>
            <person name="Ciampi-Guillardi M."/>
            <person name="Sukno S.A."/>
            <person name="Thon M.R."/>
            <person name="Massola Junior N.S."/>
            <person name="Baroncelli R."/>
        </authorList>
    </citation>
    <scope>NUCLEOTIDE SEQUENCE</scope>
    <source>
        <strain evidence="1">LFN0074</strain>
    </source>
</reference>
<keyword evidence="2" id="KW-1185">Reference proteome</keyword>
<name>A0A8H6N9J7_9PEZI</name>
<sequence>MQTSPAPKPPPEALESRESYVPRAPAVIWSAFLNVMNIENPTPNGASKTPMSVLGKSLKETFINYLTIERSQEKMFFRVDEKGRKVHIPPHDSYMPTLLNQQGSILSGHQDMTQILEESQWQHKPDEPDATLAEMRRQGFLPDVCLDTWTRVKSGGIENEFQLQPFDVTFPPGLNLLHYLHDGSPFWSVHDYIENALQVTHRTGVPIFKQALRVQLSPGRLPTVRNMQA</sequence>
<dbReference type="Proteomes" id="UP000639643">
    <property type="component" value="Unassembled WGS sequence"/>
</dbReference>
<organism evidence="1 2">
    <name type="scientific">Colletotrichum musicola</name>
    <dbReference type="NCBI Taxonomy" id="2175873"/>
    <lineage>
        <taxon>Eukaryota</taxon>
        <taxon>Fungi</taxon>
        <taxon>Dikarya</taxon>
        <taxon>Ascomycota</taxon>
        <taxon>Pezizomycotina</taxon>
        <taxon>Sordariomycetes</taxon>
        <taxon>Hypocreomycetidae</taxon>
        <taxon>Glomerellales</taxon>
        <taxon>Glomerellaceae</taxon>
        <taxon>Colletotrichum</taxon>
        <taxon>Colletotrichum orchidearum species complex</taxon>
    </lineage>
</organism>
<accession>A0A8H6N9J7</accession>
<protein>
    <submittedName>
        <fullName evidence="1">Uncharacterized protein</fullName>
    </submittedName>
</protein>